<feature type="transmembrane region" description="Helical" evidence="1">
    <location>
        <begin position="208"/>
        <end position="228"/>
    </location>
</feature>
<feature type="transmembrane region" description="Helical" evidence="1">
    <location>
        <begin position="44"/>
        <end position="67"/>
    </location>
</feature>
<keyword evidence="4" id="KW-1185">Reference proteome</keyword>
<evidence type="ECO:0000313" key="4">
    <source>
        <dbReference type="Proteomes" id="UP000703269"/>
    </source>
</evidence>
<keyword evidence="1" id="KW-0812">Transmembrane</keyword>
<dbReference type="EMBL" id="BPQB01000070">
    <property type="protein sequence ID" value="GJE97294.1"/>
    <property type="molecule type" value="Genomic_DNA"/>
</dbReference>
<name>A0A9P3GPV4_9APHY</name>
<feature type="domain" description="DUF7702" evidence="2">
    <location>
        <begin position="21"/>
        <end position="226"/>
    </location>
</feature>
<gene>
    <name evidence="3" type="ORF">PsYK624_135100</name>
</gene>
<evidence type="ECO:0000313" key="3">
    <source>
        <dbReference type="EMBL" id="GJE97294.1"/>
    </source>
</evidence>
<accession>A0A9P3GPV4</accession>
<feature type="transmembrane region" description="Helical" evidence="1">
    <location>
        <begin position="170"/>
        <end position="188"/>
    </location>
</feature>
<evidence type="ECO:0000256" key="1">
    <source>
        <dbReference type="SAM" id="Phobius"/>
    </source>
</evidence>
<comment type="caution">
    <text evidence="3">The sequence shown here is derived from an EMBL/GenBank/DDBJ whole genome shotgun (WGS) entry which is preliminary data.</text>
</comment>
<keyword evidence="1" id="KW-0472">Membrane</keyword>
<feature type="transmembrane region" description="Helical" evidence="1">
    <location>
        <begin position="240"/>
        <end position="262"/>
    </location>
</feature>
<dbReference type="AlphaFoldDB" id="A0A9P3GPV4"/>
<feature type="transmembrane region" description="Helical" evidence="1">
    <location>
        <begin position="20"/>
        <end position="37"/>
    </location>
</feature>
<sequence length="290" mass="30577">MSTTVNYARLEGIEKSELPGAIVLAAVYVPLFIFNVARSIRHPTYVLIVLSFFCAIRVTAFTLRAILSGSDTAGENISLVIAESIIYSVGFFGLLYSAYTLVLDRAKMPHPTTPSQGLLGLLLSIISNRRIIRLALTAAVALGITAGSMMGASAPSTLATAGTLRKASTYLFLAVAACLVLVAAHLALVELSGGHTAPGAPLGRRHRVVVLLGIALPCLAREAFYAATQKDLAQQDNARLWYPLSALTELLAVALFAVPGLVPSRREIAEAEQVKTGGSSSETELHGYGA</sequence>
<dbReference type="OrthoDB" id="5389493at2759"/>
<reference evidence="3 4" key="1">
    <citation type="submission" date="2021-08" db="EMBL/GenBank/DDBJ databases">
        <title>Draft Genome Sequence of Phanerochaete sordida strain YK-624.</title>
        <authorList>
            <person name="Mori T."/>
            <person name="Dohra H."/>
            <person name="Suzuki T."/>
            <person name="Kawagishi H."/>
            <person name="Hirai H."/>
        </authorList>
    </citation>
    <scope>NUCLEOTIDE SEQUENCE [LARGE SCALE GENOMIC DNA]</scope>
    <source>
        <strain evidence="3 4">YK-624</strain>
    </source>
</reference>
<dbReference type="PANTHER" id="PTHR42109">
    <property type="entry name" value="UNPLACED GENOMIC SCAFFOLD UM_SCAF_CONTIG_1.265, WHOLE GENOME SHOTGUN SEQUENCE"/>
    <property type="match status" value="1"/>
</dbReference>
<evidence type="ECO:0000259" key="2">
    <source>
        <dbReference type="Pfam" id="PF24800"/>
    </source>
</evidence>
<keyword evidence="1" id="KW-1133">Transmembrane helix</keyword>
<feature type="transmembrane region" description="Helical" evidence="1">
    <location>
        <begin position="79"/>
        <end position="102"/>
    </location>
</feature>
<proteinExistence type="predicted"/>
<dbReference type="InterPro" id="IPR056119">
    <property type="entry name" value="DUF7702"/>
</dbReference>
<dbReference type="PANTHER" id="PTHR42109:SF2">
    <property type="entry name" value="INTEGRAL MEMBRANE PROTEIN"/>
    <property type="match status" value="1"/>
</dbReference>
<protein>
    <recommendedName>
        <fullName evidence="2">DUF7702 domain-containing protein</fullName>
    </recommendedName>
</protein>
<organism evidence="3 4">
    <name type="scientific">Phanerochaete sordida</name>
    <dbReference type="NCBI Taxonomy" id="48140"/>
    <lineage>
        <taxon>Eukaryota</taxon>
        <taxon>Fungi</taxon>
        <taxon>Dikarya</taxon>
        <taxon>Basidiomycota</taxon>
        <taxon>Agaricomycotina</taxon>
        <taxon>Agaricomycetes</taxon>
        <taxon>Polyporales</taxon>
        <taxon>Phanerochaetaceae</taxon>
        <taxon>Phanerochaete</taxon>
    </lineage>
</organism>
<dbReference type="Proteomes" id="UP000703269">
    <property type="component" value="Unassembled WGS sequence"/>
</dbReference>
<feature type="transmembrane region" description="Helical" evidence="1">
    <location>
        <begin position="131"/>
        <end position="150"/>
    </location>
</feature>
<dbReference type="Pfam" id="PF24800">
    <property type="entry name" value="DUF7702"/>
    <property type="match status" value="1"/>
</dbReference>